<dbReference type="InterPro" id="IPR047272">
    <property type="entry name" value="S49_SppA_C"/>
</dbReference>
<dbReference type="AlphaFoldDB" id="A1WT84"/>
<dbReference type="NCBIfam" id="NF008745">
    <property type="entry name" value="PRK11778.1"/>
    <property type="match status" value="1"/>
</dbReference>
<proteinExistence type="inferred from homology"/>
<dbReference type="Gene3D" id="6.20.330.10">
    <property type="match status" value="1"/>
</dbReference>
<evidence type="ECO:0000259" key="11">
    <source>
        <dbReference type="Pfam" id="PF01343"/>
    </source>
</evidence>
<dbReference type="SUPFAM" id="SSF52096">
    <property type="entry name" value="ClpP/crotonase"/>
    <property type="match status" value="1"/>
</dbReference>
<gene>
    <name evidence="13" type="ordered locus">Hhal_0102</name>
</gene>
<dbReference type="InterPro" id="IPR002142">
    <property type="entry name" value="Peptidase_S49"/>
</dbReference>
<evidence type="ECO:0000256" key="1">
    <source>
        <dbReference type="ARBA" id="ARBA00004236"/>
    </source>
</evidence>
<dbReference type="Gene3D" id="3.90.226.10">
    <property type="entry name" value="2-enoyl-CoA Hydratase, Chain A, domain 1"/>
    <property type="match status" value="1"/>
</dbReference>
<feature type="domain" description="Peptidase S49" evidence="11">
    <location>
        <begin position="149"/>
        <end position="297"/>
    </location>
</feature>
<dbReference type="EMBL" id="CP000544">
    <property type="protein sequence ID" value="ABM60896.1"/>
    <property type="molecule type" value="Genomic_DNA"/>
</dbReference>
<dbReference type="GO" id="GO:0005886">
    <property type="term" value="C:plasma membrane"/>
    <property type="evidence" value="ECO:0007669"/>
    <property type="project" value="UniProtKB-SubCell"/>
</dbReference>
<evidence type="ECO:0000313" key="14">
    <source>
        <dbReference type="Proteomes" id="UP000000647"/>
    </source>
</evidence>
<evidence type="ECO:0000256" key="10">
    <source>
        <dbReference type="SAM" id="Phobius"/>
    </source>
</evidence>
<protein>
    <submittedName>
        <fullName evidence="13">Inner membrane peptidase, Serine peptidase, MEROPS family S49</fullName>
    </submittedName>
</protein>
<name>A1WT84_HALHL</name>
<dbReference type="KEGG" id="hha:Hhal_0102"/>
<dbReference type="Pfam" id="PF08496">
    <property type="entry name" value="Peptidase_S49_N"/>
    <property type="match status" value="1"/>
</dbReference>
<sequence length="335" mass="37462">MLNEYLLFLAQTATVVLAILLVLTAVVRLRQEGGSAPGRLQVRPLNGVYRQRAQALRRAGEQASWRGRVRKTLRRQASETPPAELPDKRIYVLEFRGDIRARAVEGLREEITAVIAAARPGQDEVILRLESPGGGVPAYGLAASQLARLREAGIHLTVCVDRVAASGGYLMAVVGDRIVAAPFALIGSIGVVGSLPNFHRWLRNRDIDFEQHTAGPYKRTLTVFGENTEADRERFREDLGHIHEQFKGFLRRYRPQLDVETVATGEFWLAERALEAGLIDALQTSDDCIMAQREQAHLLEVDYRQREGWSQRLTQVTERLLGQRSGIDRLGPDLE</sequence>
<dbReference type="OrthoDB" id="5614232at2"/>
<dbReference type="PANTHER" id="PTHR42987">
    <property type="entry name" value="PEPTIDASE S49"/>
    <property type="match status" value="1"/>
</dbReference>
<dbReference type="STRING" id="349124.Hhal_0102"/>
<organism evidence="13 14">
    <name type="scientific">Halorhodospira halophila (strain DSM 244 / SL1)</name>
    <name type="common">Ectothiorhodospira halophila (strain DSM 244 / SL1)</name>
    <dbReference type="NCBI Taxonomy" id="349124"/>
    <lineage>
        <taxon>Bacteria</taxon>
        <taxon>Pseudomonadati</taxon>
        <taxon>Pseudomonadota</taxon>
        <taxon>Gammaproteobacteria</taxon>
        <taxon>Chromatiales</taxon>
        <taxon>Ectothiorhodospiraceae</taxon>
        <taxon>Halorhodospira</taxon>
    </lineage>
</organism>
<dbReference type="GO" id="GO:0004252">
    <property type="term" value="F:serine-type endopeptidase activity"/>
    <property type="evidence" value="ECO:0007669"/>
    <property type="project" value="InterPro"/>
</dbReference>
<reference evidence="14" key="1">
    <citation type="submission" date="2006-12" db="EMBL/GenBank/DDBJ databases">
        <title>Complete sequence of Halorhodospira halophila SL1.</title>
        <authorList>
            <consortium name="US DOE Joint Genome Institute"/>
            <person name="Copeland A."/>
            <person name="Lucas S."/>
            <person name="Lapidus A."/>
            <person name="Barry K."/>
            <person name="Detter J.C."/>
            <person name="Glavina del Rio T."/>
            <person name="Hammon N."/>
            <person name="Israni S."/>
            <person name="Dalin E."/>
            <person name="Tice H."/>
            <person name="Pitluck S."/>
            <person name="Saunders E."/>
            <person name="Brettin T."/>
            <person name="Bruce D."/>
            <person name="Han C."/>
            <person name="Tapia R."/>
            <person name="Schmutz J."/>
            <person name="Larimer F."/>
            <person name="Land M."/>
            <person name="Hauser L."/>
            <person name="Kyrpides N."/>
            <person name="Mikhailova N."/>
            <person name="Hoff W."/>
            <person name="Richardson P."/>
        </authorList>
    </citation>
    <scope>NUCLEOTIDE SEQUENCE [LARGE SCALE GENOMIC DNA]</scope>
    <source>
        <strain evidence="14">DSM 244 / SL1</strain>
    </source>
</reference>
<evidence type="ECO:0000256" key="6">
    <source>
        <dbReference type="ARBA" id="ARBA00022801"/>
    </source>
</evidence>
<evidence type="ECO:0000256" key="9">
    <source>
        <dbReference type="ARBA" id="ARBA00023136"/>
    </source>
</evidence>
<dbReference type="eggNOG" id="COG0616">
    <property type="taxonomic scope" value="Bacteria"/>
</dbReference>
<comment type="subcellular location">
    <subcellularLocation>
        <location evidence="1">Cell membrane</location>
    </subcellularLocation>
</comment>
<dbReference type="HOGENOM" id="CLU_070316_0_0_6"/>
<keyword evidence="14" id="KW-1185">Reference proteome</keyword>
<dbReference type="CDD" id="cd07023">
    <property type="entry name" value="S49_Sppa_N_C"/>
    <property type="match status" value="1"/>
</dbReference>
<dbReference type="GO" id="GO:0006508">
    <property type="term" value="P:proteolysis"/>
    <property type="evidence" value="ECO:0007669"/>
    <property type="project" value="UniProtKB-KW"/>
</dbReference>
<evidence type="ECO:0000256" key="5">
    <source>
        <dbReference type="ARBA" id="ARBA00022692"/>
    </source>
</evidence>
<dbReference type="PANTHER" id="PTHR42987:SF4">
    <property type="entry name" value="PROTEASE SOHB-RELATED"/>
    <property type="match status" value="1"/>
</dbReference>
<evidence type="ECO:0000256" key="4">
    <source>
        <dbReference type="ARBA" id="ARBA00022670"/>
    </source>
</evidence>
<keyword evidence="4" id="KW-0645">Protease</keyword>
<keyword evidence="6" id="KW-0378">Hydrolase</keyword>
<dbReference type="Pfam" id="PF01343">
    <property type="entry name" value="Peptidase_S49"/>
    <property type="match status" value="1"/>
</dbReference>
<keyword evidence="7" id="KW-0720">Serine protease</keyword>
<dbReference type="RefSeq" id="WP_011812919.1">
    <property type="nucleotide sequence ID" value="NC_008789.1"/>
</dbReference>
<evidence type="ECO:0000256" key="3">
    <source>
        <dbReference type="ARBA" id="ARBA00022475"/>
    </source>
</evidence>
<evidence type="ECO:0000313" key="13">
    <source>
        <dbReference type="EMBL" id="ABM60896.1"/>
    </source>
</evidence>
<comment type="similarity">
    <text evidence="2">Belongs to the peptidase S49 family.</text>
</comment>
<keyword evidence="8 10" id="KW-1133">Transmembrane helix</keyword>
<evidence type="ECO:0000256" key="8">
    <source>
        <dbReference type="ARBA" id="ARBA00022989"/>
    </source>
</evidence>
<dbReference type="InterPro" id="IPR013703">
    <property type="entry name" value="Peptidase_S49_N_proteobac"/>
</dbReference>
<keyword evidence="9 10" id="KW-0472">Membrane</keyword>
<keyword evidence="3" id="KW-1003">Cell membrane</keyword>
<keyword evidence="5 10" id="KW-0812">Transmembrane</keyword>
<evidence type="ECO:0000256" key="7">
    <source>
        <dbReference type="ARBA" id="ARBA00022825"/>
    </source>
</evidence>
<feature type="domain" description="Peptidase S49 N-terminal proteobacteria" evidence="12">
    <location>
        <begin position="1"/>
        <end position="146"/>
    </location>
</feature>
<evidence type="ECO:0000259" key="12">
    <source>
        <dbReference type="Pfam" id="PF08496"/>
    </source>
</evidence>
<dbReference type="Proteomes" id="UP000000647">
    <property type="component" value="Chromosome"/>
</dbReference>
<dbReference type="InterPro" id="IPR029045">
    <property type="entry name" value="ClpP/crotonase-like_dom_sf"/>
</dbReference>
<reference evidence="13 14" key="2">
    <citation type="journal article" date="2013" name="Stand. Genomic Sci.">
        <title>Complete genome sequence of Halorhodospira halophila SL1.</title>
        <authorList>
            <person name="Challacombe J.F."/>
            <person name="Majid S."/>
            <person name="Deole R."/>
            <person name="Brettin T.S."/>
            <person name="Bruce D."/>
            <person name="Delano S.F."/>
            <person name="Detter J.C."/>
            <person name="Gleasner C.D."/>
            <person name="Han C.S."/>
            <person name="Misra M."/>
            <person name="Reitenga K.G."/>
            <person name="Mikhailova N."/>
            <person name="Woyke T."/>
            <person name="Pitluck S."/>
            <person name="Nolan M."/>
            <person name="Land M.L."/>
            <person name="Saunders E."/>
            <person name="Tapia R."/>
            <person name="Lapidus A."/>
            <person name="Ivanova N."/>
            <person name="Hoff W.D."/>
        </authorList>
    </citation>
    <scope>NUCLEOTIDE SEQUENCE [LARGE SCALE GENOMIC DNA]</scope>
    <source>
        <strain evidence="14">DSM 244 / SL1</strain>
    </source>
</reference>
<accession>A1WT84</accession>
<evidence type="ECO:0000256" key="2">
    <source>
        <dbReference type="ARBA" id="ARBA00008683"/>
    </source>
</evidence>
<feature type="transmembrane region" description="Helical" evidence="10">
    <location>
        <begin position="6"/>
        <end position="29"/>
    </location>
</feature>